<proteinExistence type="predicted"/>
<evidence type="ECO:0000256" key="1">
    <source>
        <dbReference type="SAM" id="MobiDB-lite"/>
    </source>
</evidence>
<dbReference type="AlphaFoldDB" id="A0A059AY77"/>
<reference evidence="2" key="1">
    <citation type="submission" date="2013-07" db="EMBL/GenBank/DDBJ databases">
        <title>The genome of Eucalyptus grandis.</title>
        <authorList>
            <person name="Schmutz J."/>
            <person name="Hayes R."/>
            <person name="Myburg A."/>
            <person name="Tuskan G."/>
            <person name="Grattapaglia D."/>
            <person name="Rokhsar D.S."/>
        </authorList>
    </citation>
    <scope>NUCLEOTIDE SEQUENCE</scope>
    <source>
        <tissue evidence="2">Leaf extractions</tissue>
    </source>
</reference>
<evidence type="ECO:0000313" key="2">
    <source>
        <dbReference type="EMBL" id="KCW58823.1"/>
    </source>
</evidence>
<dbReference type="InParanoid" id="A0A059AY77"/>
<feature type="region of interest" description="Disordered" evidence="1">
    <location>
        <begin position="1"/>
        <end position="21"/>
    </location>
</feature>
<sequence>MHRRDKVGHFDSPSNDSKSDRFELSRWLKFKRQHVKIWKFTGQLAKAINSPQCTAGRDLRVSLKALKS</sequence>
<gene>
    <name evidence="2" type="ORF">EUGRSUZ_H01460</name>
</gene>
<dbReference type="Gramene" id="KCW58823">
    <property type="protein sequence ID" value="KCW58823"/>
    <property type="gene ID" value="EUGRSUZ_H01460"/>
</dbReference>
<protein>
    <submittedName>
        <fullName evidence="2">Uncharacterized protein</fullName>
    </submittedName>
</protein>
<dbReference type="EMBL" id="KK198760">
    <property type="protein sequence ID" value="KCW58823.1"/>
    <property type="molecule type" value="Genomic_DNA"/>
</dbReference>
<name>A0A059AY77_EUCGR</name>
<organism evidence="2">
    <name type="scientific">Eucalyptus grandis</name>
    <name type="common">Flooded gum</name>
    <dbReference type="NCBI Taxonomy" id="71139"/>
    <lineage>
        <taxon>Eukaryota</taxon>
        <taxon>Viridiplantae</taxon>
        <taxon>Streptophyta</taxon>
        <taxon>Embryophyta</taxon>
        <taxon>Tracheophyta</taxon>
        <taxon>Spermatophyta</taxon>
        <taxon>Magnoliopsida</taxon>
        <taxon>eudicotyledons</taxon>
        <taxon>Gunneridae</taxon>
        <taxon>Pentapetalae</taxon>
        <taxon>rosids</taxon>
        <taxon>malvids</taxon>
        <taxon>Myrtales</taxon>
        <taxon>Myrtaceae</taxon>
        <taxon>Myrtoideae</taxon>
        <taxon>Eucalypteae</taxon>
        <taxon>Eucalyptus</taxon>
    </lineage>
</organism>
<accession>A0A059AY77</accession>